<feature type="domain" description="Major facilitator superfamily (MFS) profile" evidence="7">
    <location>
        <begin position="70"/>
        <end position="502"/>
    </location>
</feature>
<dbReference type="PANTHER" id="PTHR23502:SF190">
    <property type="entry name" value="YALI0F08063P"/>
    <property type="match status" value="1"/>
</dbReference>
<dbReference type="FunFam" id="1.20.1250.20:FF:000011">
    <property type="entry name" value="MFS multidrug transporter, putative"/>
    <property type="match status" value="1"/>
</dbReference>
<sequence length="510" mass="56190">MSGEPSSSDNMGDLEKDRVGDEEQMQLSVEDEKQREENFLISIGPKYLVEVDVNDPRRPMNWSFKKKAYHTAMYGLTTFGAQYNSASTASSVSHTANYFGTSTTVAALSTSLYVIGIAFGPMIFAPFSEVYGRKPGVLIPFFLSIVFTLGSASSKTMGALLCTRFFAGFFAGAPIVSSGGVLADIWPPALRGVSIVFYAYFVVIGPVFAPIIGALLTKDNSTSWQWSLWFASALNGLICAIDVLTLSETYGPVLITRRAKELRHKTGNWLYHSKHEQWRLTAKEFVNVHLARPFAMLVTPICFLITLFASYVYGILYLLITSIPDSFERARGWGYVECTLPMIAMFIGAFVGGLANIYAGKRYGRLVKQNGGKALPEERLVVMMAMGWLMPAGIFIFAWTSKPNIHWIAPCIGIAVLSCGFFTIFQNCLNYLVDTFTRYAASSIAATAFVRSIFGGVFVIVGTYLFENMGINWGASLLGFIALGMIPIPFVFYMFGAKIRAKNPYSNIVS</sequence>
<reference evidence="8" key="1">
    <citation type="submission" date="2014-02" db="EMBL/GenBank/DDBJ databases">
        <authorList>
            <person name="Genoscope - CEA"/>
        </authorList>
    </citation>
    <scope>NUCLEOTIDE SEQUENCE</scope>
    <source>
        <strain evidence="8">LS3</strain>
    </source>
</reference>
<dbReference type="Gene3D" id="1.20.1250.20">
    <property type="entry name" value="MFS general substrate transporter like domains"/>
    <property type="match status" value="1"/>
</dbReference>
<evidence type="ECO:0000256" key="4">
    <source>
        <dbReference type="ARBA" id="ARBA00023136"/>
    </source>
</evidence>
<keyword evidence="2 6" id="KW-0812">Transmembrane</keyword>
<evidence type="ECO:0000256" key="2">
    <source>
        <dbReference type="ARBA" id="ARBA00022692"/>
    </source>
</evidence>
<feature type="transmembrane region" description="Helical" evidence="6">
    <location>
        <begin position="340"/>
        <end position="359"/>
    </location>
</feature>
<dbReference type="InterPro" id="IPR011701">
    <property type="entry name" value="MFS"/>
</dbReference>
<dbReference type="PROSITE" id="PS50850">
    <property type="entry name" value="MFS"/>
    <property type="match status" value="1"/>
</dbReference>
<dbReference type="InterPro" id="IPR020846">
    <property type="entry name" value="MFS_dom"/>
</dbReference>
<feature type="transmembrane region" description="Helical" evidence="6">
    <location>
        <begin position="380"/>
        <end position="399"/>
    </location>
</feature>
<feature type="transmembrane region" description="Helical" evidence="6">
    <location>
        <begin position="294"/>
        <end position="320"/>
    </location>
</feature>
<dbReference type="PhylomeDB" id="A0A060T334"/>
<dbReference type="SUPFAM" id="SSF103473">
    <property type="entry name" value="MFS general substrate transporter"/>
    <property type="match status" value="1"/>
</dbReference>
<keyword evidence="3 6" id="KW-1133">Transmembrane helix</keyword>
<gene>
    <name evidence="8" type="ORF">GNLVRS02_ARAD1C37686g</name>
</gene>
<dbReference type="GO" id="GO:0022857">
    <property type="term" value="F:transmembrane transporter activity"/>
    <property type="evidence" value="ECO:0007669"/>
    <property type="project" value="InterPro"/>
</dbReference>
<comment type="subcellular location">
    <subcellularLocation>
        <location evidence="1">Membrane</location>
        <topology evidence="1">Multi-pass membrane protein</topology>
    </subcellularLocation>
</comment>
<dbReference type="GO" id="GO:0005886">
    <property type="term" value="C:plasma membrane"/>
    <property type="evidence" value="ECO:0007669"/>
    <property type="project" value="TreeGrafter"/>
</dbReference>
<feature type="transmembrane region" description="Helical" evidence="6">
    <location>
        <begin position="105"/>
        <end position="124"/>
    </location>
</feature>
<evidence type="ECO:0000256" key="5">
    <source>
        <dbReference type="SAM" id="MobiDB-lite"/>
    </source>
</evidence>
<evidence type="ECO:0000256" key="6">
    <source>
        <dbReference type="SAM" id="Phobius"/>
    </source>
</evidence>
<feature type="region of interest" description="Disordered" evidence="5">
    <location>
        <begin position="1"/>
        <end position="31"/>
    </location>
</feature>
<feature type="transmembrane region" description="Helical" evidence="6">
    <location>
        <begin position="444"/>
        <end position="465"/>
    </location>
</feature>
<evidence type="ECO:0000259" key="7">
    <source>
        <dbReference type="PROSITE" id="PS50850"/>
    </source>
</evidence>
<dbReference type="InterPro" id="IPR036259">
    <property type="entry name" value="MFS_trans_sf"/>
</dbReference>
<evidence type="ECO:0000313" key="8">
    <source>
        <dbReference type="EMBL" id="CDP35530.1"/>
    </source>
</evidence>
<dbReference type="Pfam" id="PF07690">
    <property type="entry name" value="MFS_1"/>
    <property type="match status" value="1"/>
</dbReference>
<organism evidence="8">
    <name type="scientific">Blastobotrys adeninivorans</name>
    <name type="common">Yeast</name>
    <name type="synonym">Arxula adeninivorans</name>
    <dbReference type="NCBI Taxonomy" id="409370"/>
    <lineage>
        <taxon>Eukaryota</taxon>
        <taxon>Fungi</taxon>
        <taxon>Dikarya</taxon>
        <taxon>Ascomycota</taxon>
        <taxon>Saccharomycotina</taxon>
        <taxon>Dipodascomycetes</taxon>
        <taxon>Dipodascales</taxon>
        <taxon>Trichomonascaceae</taxon>
        <taxon>Blastobotrys</taxon>
    </lineage>
</organism>
<feature type="compositionally biased region" description="Polar residues" evidence="5">
    <location>
        <begin position="1"/>
        <end position="10"/>
    </location>
</feature>
<dbReference type="CDD" id="cd17323">
    <property type="entry name" value="MFS_Tpo1_MDR_like"/>
    <property type="match status" value="1"/>
</dbReference>
<evidence type="ECO:0000256" key="3">
    <source>
        <dbReference type="ARBA" id="ARBA00022989"/>
    </source>
</evidence>
<feature type="transmembrane region" description="Helical" evidence="6">
    <location>
        <begin position="471"/>
        <end position="495"/>
    </location>
</feature>
<evidence type="ECO:0000256" key="1">
    <source>
        <dbReference type="ARBA" id="ARBA00004141"/>
    </source>
</evidence>
<dbReference type="EMBL" id="HG937693">
    <property type="protein sequence ID" value="CDP35530.1"/>
    <property type="molecule type" value="Genomic_DNA"/>
</dbReference>
<feature type="transmembrane region" description="Helical" evidence="6">
    <location>
        <begin position="405"/>
        <end position="432"/>
    </location>
</feature>
<feature type="transmembrane region" description="Helical" evidence="6">
    <location>
        <begin position="136"/>
        <end position="153"/>
    </location>
</feature>
<keyword evidence="4 6" id="KW-0472">Membrane</keyword>
<dbReference type="PANTHER" id="PTHR23502">
    <property type="entry name" value="MAJOR FACILITATOR SUPERFAMILY"/>
    <property type="match status" value="1"/>
</dbReference>
<feature type="transmembrane region" description="Helical" evidence="6">
    <location>
        <begin position="165"/>
        <end position="183"/>
    </location>
</feature>
<accession>A0A060T334</accession>
<dbReference type="AlphaFoldDB" id="A0A060T334"/>
<reference evidence="8" key="2">
    <citation type="submission" date="2014-06" db="EMBL/GenBank/DDBJ databases">
        <title>The complete genome of Blastobotrys (Arxula) adeninivorans LS3 - a yeast of biotechnological interest.</title>
        <authorList>
            <person name="Kunze G."/>
            <person name="Gaillardin C."/>
            <person name="Czernicka M."/>
            <person name="Durrens P."/>
            <person name="Martin T."/>
            <person name="Boer E."/>
            <person name="Gabaldon T."/>
            <person name="Cruz J."/>
            <person name="Talla E."/>
            <person name="Marck C."/>
            <person name="Goffeau A."/>
            <person name="Barbe V."/>
            <person name="Baret P."/>
            <person name="Baronian K."/>
            <person name="Beier S."/>
            <person name="Bleykasten C."/>
            <person name="Bode R."/>
            <person name="Casaregola S."/>
            <person name="Despons L."/>
            <person name="Fairhead C."/>
            <person name="Giersberg M."/>
            <person name="Gierski P."/>
            <person name="Hahnel U."/>
            <person name="Hartmann A."/>
            <person name="Jankowska D."/>
            <person name="Jubin C."/>
            <person name="Jung P."/>
            <person name="Lafontaine I."/>
            <person name="Leh-Louis V."/>
            <person name="Lemaire M."/>
            <person name="Marcet-Houben M."/>
            <person name="Mascher M."/>
            <person name="Morel G."/>
            <person name="Richard G.-F."/>
            <person name="Riechen J."/>
            <person name="Sacerdot C."/>
            <person name="Sarkar A."/>
            <person name="Savel G."/>
            <person name="Schacherer J."/>
            <person name="Sherman D."/>
            <person name="Straub M.-L."/>
            <person name="Stein N."/>
            <person name="Thierry A."/>
            <person name="Trautwein-Schult A."/>
            <person name="Westhof E."/>
            <person name="Worch S."/>
            <person name="Dujon B."/>
            <person name="Souciet J.-L."/>
            <person name="Wincker P."/>
            <person name="Scholz U."/>
            <person name="Neuveglise N."/>
        </authorList>
    </citation>
    <scope>NUCLEOTIDE SEQUENCE</scope>
    <source>
        <strain evidence="8">LS3</strain>
    </source>
</reference>
<protein>
    <submittedName>
        <fullName evidence="8">ARAD1C37686p</fullName>
    </submittedName>
</protein>
<name>A0A060T334_BLAAD</name>
<feature type="transmembrane region" description="Helical" evidence="6">
    <location>
        <begin position="195"/>
        <end position="216"/>
    </location>
</feature>
<proteinExistence type="predicted"/>